<evidence type="ECO:0000259" key="3">
    <source>
        <dbReference type="Pfam" id="PF00497"/>
    </source>
</evidence>
<proteinExistence type="predicted"/>
<dbReference type="Proteomes" id="UP000186110">
    <property type="component" value="Chromosome"/>
</dbReference>
<name>A0A1P8KB99_9BURK</name>
<dbReference type="KEGG" id="rsb:RS694_12530"/>
<sequence>MKHSTWWVVLLGMLLPGAQALAEQEPIILYFLERPPFMMRGPNGTVSGSLAPTALQAFAKADVAYELREASPERQLHELKTNTRRVCSLGWFVTAERRKFAKFSKPLAQDAPVVGVTNPEFRLAPGATIAAVLAKPEIRVLIKDSTAQGTYLQAQFASMRAKTVRTAAEFPQMLVMLRSGRADIVFMPKEEAEYYAKHAGYAEGDFNLTQFPDMPPGEHRYLMCSMKVEDTVLAKINVALGGK</sequence>
<accession>A0A1P8KB99</accession>
<feature type="signal peptide" evidence="2">
    <location>
        <begin position="1"/>
        <end position="22"/>
    </location>
</feature>
<gene>
    <name evidence="4" type="ORF">RS694_12530</name>
</gene>
<keyword evidence="1 2" id="KW-0732">Signal</keyword>
<dbReference type="RefSeq" id="WP_029708375.1">
    <property type="nucleotide sequence ID" value="NZ_CP019239.1"/>
</dbReference>
<protein>
    <recommendedName>
        <fullName evidence="3">Solute-binding protein family 3/N-terminal domain-containing protein</fullName>
    </recommendedName>
</protein>
<dbReference type="EMBL" id="CP019239">
    <property type="protein sequence ID" value="APW43268.1"/>
    <property type="molecule type" value="Genomic_DNA"/>
</dbReference>
<organism evidence="4 5">
    <name type="scientific">Rhodoferax saidenbachensis</name>
    <dbReference type="NCBI Taxonomy" id="1484693"/>
    <lineage>
        <taxon>Bacteria</taxon>
        <taxon>Pseudomonadati</taxon>
        <taxon>Pseudomonadota</taxon>
        <taxon>Betaproteobacteria</taxon>
        <taxon>Burkholderiales</taxon>
        <taxon>Comamonadaceae</taxon>
        <taxon>Rhodoferax</taxon>
    </lineage>
</organism>
<dbReference type="PANTHER" id="PTHR35936:SF19">
    <property type="entry name" value="AMINO-ACID-BINDING PROTEIN YXEM-RELATED"/>
    <property type="match status" value="1"/>
</dbReference>
<dbReference type="Gene3D" id="3.40.190.10">
    <property type="entry name" value="Periplasmic binding protein-like II"/>
    <property type="match status" value="2"/>
</dbReference>
<feature type="domain" description="Solute-binding protein family 3/N-terminal" evidence="3">
    <location>
        <begin position="34"/>
        <end position="118"/>
    </location>
</feature>
<dbReference type="Pfam" id="PF00497">
    <property type="entry name" value="SBP_bac_3"/>
    <property type="match status" value="1"/>
</dbReference>
<dbReference type="STRING" id="1484693.RS694_12530"/>
<evidence type="ECO:0000313" key="4">
    <source>
        <dbReference type="EMBL" id="APW43268.1"/>
    </source>
</evidence>
<dbReference type="PANTHER" id="PTHR35936">
    <property type="entry name" value="MEMBRANE-BOUND LYTIC MUREIN TRANSGLYCOSYLASE F"/>
    <property type="match status" value="1"/>
</dbReference>
<feature type="chain" id="PRO_5010217189" description="Solute-binding protein family 3/N-terminal domain-containing protein" evidence="2">
    <location>
        <begin position="23"/>
        <end position="243"/>
    </location>
</feature>
<keyword evidence="5" id="KW-1185">Reference proteome</keyword>
<dbReference type="InterPro" id="IPR001638">
    <property type="entry name" value="Solute-binding_3/MltF_N"/>
</dbReference>
<evidence type="ECO:0000256" key="1">
    <source>
        <dbReference type="ARBA" id="ARBA00022729"/>
    </source>
</evidence>
<dbReference type="eggNOG" id="COG0834">
    <property type="taxonomic scope" value="Bacteria"/>
</dbReference>
<dbReference type="SUPFAM" id="SSF53850">
    <property type="entry name" value="Periplasmic binding protein-like II"/>
    <property type="match status" value="1"/>
</dbReference>
<dbReference type="AlphaFoldDB" id="A0A1P8KB99"/>
<evidence type="ECO:0000256" key="2">
    <source>
        <dbReference type="SAM" id="SignalP"/>
    </source>
</evidence>
<reference evidence="4 5" key="1">
    <citation type="submission" date="2017-01" db="EMBL/GenBank/DDBJ databases">
        <authorList>
            <person name="Mah S.A."/>
            <person name="Swanson W.J."/>
            <person name="Moy G.W."/>
            <person name="Vacquier V.D."/>
        </authorList>
    </citation>
    <scope>NUCLEOTIDE SEQUENCE [LARGE SCALE GENOMIC DNA]</scope>
    <source>
        <strain evidence="4 5">DSM 22694</strain>
    </source>
</reference>
<evidence type="ECO:0000313" key="5">
    <source>
        <dbReference type="Proteomes" id="UP000186110"/>
    </source>
</evidence>